<proteinExistence type="predicted"/>
<dbReference type="SMART" id="SM00257">
    <property type="entry name" value="LysM"/>
    <property type="match status" value="2"/>
</dbReference>
<dbReference type="SUPFAM" id="SSF48371">
    <property type="entry name" value="ARM repeat"/>
    <property type="match status" value="1"/>
</dbReference>
<dbReference type="SUPFAM" id="SSF54106">
    <property type="entry name" value="LysM domain"/>
    <property type="match status" value="2"/>
</dbReference>
<name>A0A9X7BNX0_BACTU</name>
<dbReference type="AlphaFoldDB" id="A0A9X7BNX0"/>
<dbReference type="Proteomes" id="UP000223366">
    <property type="component" value="Unassembled WGS sequence"/>
</dbReference>
<dbReference type="Gene3D" id="3.10.350.10">
    <property type="entry name" value="LysM domain"/>
    <property type="match status" value="2"/>
</dbReference>
<feature type="domain" description="LysM" evidence="1">
    <location>
        <begin position="59"/>
        <end position="103"/>
    </location>
</feature>
<dbReference type="PANTHER" id="PTHR33734">
    <property type="entry name" value="LYSM DOMAIN-CONTAINING GPI-ANCHORED PROTEIN 2"/>
    <property type="match status" value="1"/>
</dbReference>
<sequence>MIYIVKPGDTLAGIAAQFGFTPKTIMENNVICNPNLIFIDQPIYIPNPAIEYGKVGGYPYYVVQFGDTLECLAAHFNQTVTNLAAANQLSNPNQIFVGDELLVGVNRPNPEVLFSRWNPDDCEYTNNKIAFDYHLSGSYLWESLGENAVPYLIRLLKHKCATIRFFAVVSLGRIATGDSTRLALEKALKDEDSKVIELAHLALYRIELVKTYTKRLHLVTNDLELMPEPKFESPSVSVPVPRGTEVISLRWKIPSTTDEEGPWGGPMYYDKVQILNSGKIGYLPRLGLGLI</sequence>
<dbReference type="PROSITE" id="PS51782">
    <property type="entry name" value="LYSM"/>
    <property type="match status" value="2"/>
</dbReference>
<dbReference type="InterPro" id="IPR011989">
    <property type="entry name" value="ARM-like"/>
</dbReference>
<dbReference type="CDD" id="cd00118">
    <property type="entry name" value="LysM"/>
    <property type="match status" value="2"/>
</dbReference>
<dbReference type="EMBL" id="NVDU01000024">
    <property type="protein sequence ID" value="PFV31424.1"/>
    <property type="molecule type" value="Genomic_DNA"/>
</dbReference>
<evidence type="ECO:0000259" key="1">
    <source>
        <dbReference type="PROSITE" id="PS51782"/>
    </source>
</evidence>
<dbReference type="InterPro" id="IPR016024">
    <property type="entry name" value="ARM-type_fold"/>
</dbReference>
<dbReference type="InterPro" id="IPR036779">
    <property type="entry name" value="LysM_dom_sf"/>
</dbReference>
<dbReference type="Gene3D" id="1.25.10.10">
    <property type="entry name" value="Leucine-rich Repeat Variant"/>
    <property type="match status" value="1"/>
</dbReference>
<dbReference type="Pfam" id="PF01476">
    <property type="entry name" value="LysM"/>
    <property type="match status" value="2"/>
</dbReference>
<evidence type="ECO:0000313" key="3">
    <source>
        <dbReference type="Proteomes" id="UP000223366"/>
    </source>
</evidence>
<dbReference type="RefSeq" id="WP_098685755.1">
    <property type="nucleotide sequence ID" value="NZ_NVDU01000024.1"/>
</dbReference>
<evidence type="ECO:0000313" key="2">
    <source>
        <dbReference type="EMBL" id="PFV31424.1"/>
    </source>
</evidence>
<protein>
    <recommendedName>
        <fullName evidence="1">LysM domain-containing protein</fullName>
    </recommendedName>
</protein>
<dbReference type="InterPro" id="IPR018392">
    <property type="entry name" value="LysM"/>
</dbReference>
<feature type="domain" description="LysM" evidence="1">
    <location>
        <begin position="1"/>
        <end position="45"/>
    </location>
</feature>
<reference evidence="2 3" key="1">
    <citation type="submission" date="2017-09" db="EMBL/GenBank/DDBJ databases">
        <title>Large-scale bioinformatics analysis of Bacillus genomes uncovers conserved roles of natural products in bacterial physiology.</title>
        <authorList>
            <consortium name="Agbiome Team Llc"/>
            <person name="Bleich R.M."/>
            <person name="Grubbs K.J."/>
            <person name="Santa Maria K.C."/>
            <person name="Allen S.E."/>
            <person name="Farag S."/>
            <person name="Shank E.A."/>
            <person name="Bowers A."/>
        </authorList>
    </citation>
    <scope>NUCLEOTIDE SEQUENCE [LARGE SCALE GENOMIC DNA]</scope>
    <source>
        <strain evidence="2 3">AFS060060</strain>
    </source>
</reference>
<gene>
    <name evidence="2" type="ORF">COK99_12885</name>
</gene>
<comment type="caution">
    <text evidence="2">The sequence shown here is derived from an EMBL/GenBank/DDBJ whole genome shotgun (WGS) entry which is preliminary data.</text>
</comment>
<accession>A0A9X7BNX0</accession>
<organism evidence="2 3">
    <name type="scientific">Bacillus thuringiensis</name>
    <dbReference type="NCBI Taxonomy" id="1428"/>
    <lineage>
        <taxon>Bacteria</taxon>
        <taxon>Bacillati</taxon>
        <taxon>Bacillota</taxon>
        <taxon>Bacilli</taxon>
        <taxon>Bacillales</taxon>
        <taxon>Bacillaceae</taxon>
        <taxon>Bacillus</taxon>
        <taxon>Bacillus cereus group</taxon>
    </lineage>
</organism>
<dbReference type="PANTHER" id="PTHR33734:SF22">
    <property type="entry name" value="MEMBRANE-BOUND LYTIC MUREIN TRANSGLYCOSYLASE D"/>
    <property type="match status" value="1"/>
</dbReference>